<dbReference type="GeneTree" id="ENSGT00390000005672"/>
<dbReference type="Pfam" id="PF05510">
    <property type="entry name" value="Sarcoglycan_2"/>
    <property type="match status" value="1"/>
</dbReference>
<keyword evidence="13" id="KW-0732">Signal</keyword>
<dbReference type="OrthoDB" id="10019906at2759"/>
<dbReference type="GO" id="GO:0005856">
    <property type="term" value="C:cytoskeleton"/>
    <property type="evidence" value="ECO:0007669"/>
    <property type="project" value="UniProtKB-SubCell"/>
</dbReference>
<evidence type="ECO:0000256" key="11">
    <source>
        <dbReference type="ARBA" id="ARBA00023212"/>
    </source>
</evidence>
<feature type="domain" description="Dystroglycan-type cadherin-like" evidence="14">
    <location>
        <begin position="26"/>
        <end position="132"/>
    </location>
</feature>
<proteinExistence type="inferred from homology"/>
<keyword evidence="8 12" id="KW-1133">Transmembrane helix</keyword>
<evidence type="ECO:0000256" key="8">
    <source>
        <dbReference type="ARBA" id="ARBA00022989"/>
    </source>
</evidence>
<dbReference type="InterPro" id="IPR008908">
    <property type="entry name" value="Sarcoglycan_alpha/epsilon"/>
</dbReference>
<evidence type="ECO:0000256" key="2">
    <source>
        <dbReference type="ARBA" id="ARBA00004245"/>
    </source>
</evidence>
<keyword evidence="7 12" id="KW-0812">Transmembrane</keyword>
<feature type="chain" id="PRO_5034821554" description="Dystroglycan-type cadherin-like domain-containing protein" evidence="13">
    <location>
        <begin position="24"/>
        <end position="391"/>
    </location>
</feature>
<keyword evidence="9 12" id="KW-0472">Membrane</keyword>
<keyword evidence="5" id="KW-1003">Cell membrane</keyword>
<reference evidence="15" key="1">
    <citation type="submission" date="2025-08" db="UniProtKB">
        <authorList>
            <consortium name="Ensembl"/>
        </authorList>
    </citation>
    <scope>IDENTIFICATION</scope>
</reference>
<dbReference type="GO" id="GO:0005509">
    <property type="term" value="F:calcium ion binding"/>
    <property type="evidence" value="ECO:0007669"/>
    <property type="project" value="InterPro"/>
</dbReference>
<keyword evidence="16" id="KW-1185">Reference proteome</keyword>
<feature type="signal peptide" evidence="13">
    <location>
        <begin position="1"/>
        <end position="23"/>
    </location>
</feature>
<dbReference type="Ensembl" id="ENSLLET00000044908.1">
    <property type="protein sequence ID" value="ENSLLEP00000043193.1"/>
    <property type="gene ID" value="ENSLLEG00000027472.1"/>
</dbReference>
<dbReference type="Proteomes" id="UP000694569">
    <property type="component" value="Unplaced"/>
</dbReference>
<evidence type="ECO:0000256" key="7">
    <source>
        <dbReference type="ARBA" id="ARBA00022692"/>
    </source>
</evidence>
<evidence type="ECO:0000256" key="12">
    <source>
        <dbReference type="SAM" id="Phobius"/>
    </source>
</evidence>
<accession>A0A8C5QWB3</accession>
<name>A0A8C5QWB3_9ANUR</name>
<evidence type="ECO:0000256" key="3">
    <source>
        <dbReference type="ARBA" id="ARBA00004513"/>
    </source>
</evidence>
<evidence type="ECO:0000256" key="4">
    <source>
        <dbReference type="ARBA" id="ARBA00007721"/>
    </source>
</evidence>
<evidence type="ECO:0000313" key="15">
    <source>
        <dbReference type="Ensembl" id="ENSLLEP00000043193.1"/>
    </source>
</evidence>
<dbReference type="InterPro" id="IPR015919">
    <property type="entry name" value="Cadherin-like_sf"/>
</dbReference>
<dbReference type="Pfam" id="PF20989">
    <property type="entry name" value="Sarcoglycan_2_C"/>
    <property type="match status" value="1"/>
</dbReference>
<dbReference type="PANTHER" id="PTHR10132">
    <property type="entry name" value="ALPHA-/EPSILON-SARCOGLYCAN FAMILY MEMBER"/>
    <property type="match status" value="1"/>
</dbReference>
<evidence type="ECO:0000256" key="9">
    <source>
        <dbReference type="ARBA" id="ARBA00023136"/>
    </source>
</evidence>
<evidence type="ECO:0000256" key="6">
    <source>
        <dbReference type="ARBA" id="ARBA00022490"/>
    </source>
</evidence>
<dbReference type="PANTHER" id="PTHR10132:SF16">
    <property type="entry name" value="ALPHA-SARCOGLYCAN"/>
    <property type="match status" value="1"/>
</dbReference>
<dbReference type="InterPro" id="IPR048347">
    <property type="entry name" value="Sarcoglycan_C"/>
</dbReference>
<comment type="subcellular location">
    <subcellularLocation>
        <location evidence="3">Cell membrane</location>
        <location evidence="3">Sarcolemma</location>
        <topology evidence="3">Single-pass membrane protein</topology>
    </subcellularLocation>
    <subcellularLocation>
        <location evidence="2">Cytoplasm</location>
        <location evidence="2">Cytoskeleton</location>
    </subcellularLocation>
</comment>
<protein>
    <recommendedName>
        <fullName evidence="14">Dystroglycan-type cadherin-like domain-containing protein</fullName>
    </recommendedName>
</protein>
<dbReference type="SUPFAM" id="SSF49313">
    <property type="entry name" value="Cadherin-like"/>
    <property type="match status" value="1"/>
</dbReference>
<feature type="transmembrane region" description="Helical" evidence="12">
    <location>
        <begin position="291"/>
        <end position="313"/>
    </location>
</feature>
<keyword evidence="10" id="KW-0325">Glycoprotein</keyword>
<dbReference type="AlphaFoldDB" id="A0A8C5QWB3"/>
<comment type="function">
    <text evidence="1">Component of the sarcoglycan complex, a subcomplex of the dystrophin-glycoprotein complex which forms a link between the F-actin cytoskeleton and the extracellular matrix.</text>
</comment>
<sequence>MLRRDVFNIRGVILWLSLSRGLCDQIVYPIVGTLFVHELDTEYFQQQFPSVKNNYDVDSTDPIVYRANLEGFPDLPRWLRYTQRSPSHKAYFYGSPTDPGKQVIEVTATNRQTFETVQRKVIFIIRPSTVMQIPFQAEFLIRNLDVEELLPAEAQLDFQTPLQDVWESQKMTVLNITSALDKGGRVPLPLPGHKEGVYIKVGSDAPFSKCLQESQDVQTRKSCETGVLPAISCHEEFARQFHIDWCNVSLITYVEPTPVQPPLDGSGIMDDGSEFNPPSESLEETYYLTDYLLTLLLPLLIALLLCAILSYIMCCRREGIEKRDAETSVIQLVHQQSVFANTEELRHMADNRNVPRPLSTLPMFNVRTGERISPRQTSEDSARVPLILSQH</sequence>
<dbReference type="InterPro" id="IPR048346">
    <property type="entry name" value="Sarcoglycan_N"/>
</dbReference>
<evidence type="ECO:0000313" key="16">
    <source>
        <dbReference type="Proteomes" id="UP000694569"/>
    </source>
</evidence>
<evidence type="ECO:0000256" key="1">
    <source>
        <dbReference type="ARBA" id="ARBA00002860"/>
    </source>
</evidence>
<evidence type="ECO:0000256" key="13">
    <source>
        <dbReference type="SAM" id="SignalP"/>
    </source>
</evidence>
<evidence type="ECO:0000256" key="5">
    <source>
        <dbReference type="ARBA" id="ARBA00022475"/>
    </source>
</evidence>
<dbReference type="SMART" id="SM00736">
    <property type="entry name" value="CADG"/>
    <property type="match status" value="1"/>
</dbReference>
<keyword evidence="11" id="KW-0206">Cytoskeleton</keyword>
<organism evidence="15 16">
    <name type="scientific">Leptobrachium leishanense</name>
    <name type="common">Leishan spiny toad</name>
    <dbReference type="NCBI Taxonomy" id="445787"/>
    <lineage>
        <taxon>Eukaryota</taxon>
        <taxon>Metazoa</taxon>
        <taxon>Chordata</taxon>
        <taxon>Craniata</taxon>
        <taxon>Vertebrata</taxon>
        <taxon>Euteleostomi</taxon>
        <taxon>Amphibia</taxon>
        <taxon>Batrachia</taxon>
        <taxon>Anura</taxon>
        <taxon>Pelobatoidea</taxon>
        <taxon>Megophryidae</taxon>
        <taxon>Leptobrachium</taxon>
    </lineage>
</organism>
<evidence type="ECO:0000259" key="14">
    <source>
        <dbReference type="SMART" id="SM00736"/>
    </source>
</evidence>
<evidence type="ECO:0000256" key="10">
    <source>
        <dbReference type="ARBA" id="ARBA00023180"/>
    </source>
</evidence>
<dbReference type="InterPro" id="IPR006644">
    <property type="entry name" value="Cadg"/>
</dbReference>
<reference evidence="15" key="2">
    <citation type="submission" date="2025-09" db="UniProtKB">
        <authorList>
            <consortium name="Ensembl"/>
        </authorList>
    </citation>
    <scope>IDENTIFICATION</scope>
</reference>
<dbReference type="GO" id="GO:0016012">
    <property type="term" value="C:sarcoglycan complex"/>
    <property type="evidence" value="ECO:0007669"/>
    <property type="project" value="InterPro"/>
</dbReference>
<comment type="similarity">
    <text evidence="4">Belongs to the sarcoglycan alpha/epsilon family.</text>
</comment>
<keyword evidence="6" id="KW-0963">Cytoplasm</keyword>
<dbReference type="GO" id="GO:0042383">
    <property type="term" value="C:sarcolemma"/>
    <property type="evidence" value="ECO:0007669"/>
    <property type="project" value="UniProtKB-SubCell"/>
</dbReference>